<evidence type="ECO:0000313" key="3">
    <source>
        <dbReference type="Proteomes" id="UP000001377"/>
    </source>
</evidence>
<evidence type="ECO:0000313" key="2">
    <source>
        <dbReference type="EMBL" id="ACV56572.1"/>
    </source>
</evidence>
<dbReference type="AlphaFoldDB" id="C8WLV9"/>
<gene>
    <name evidence="2" type="ordered locus">Elen_2621</name>
</gene>
<reference evidence="2 3" key="1">
    <citation type="journal article" date="2009" name="Stand. Genomic Sci.">
        <title>Complete genome sequence of Eggerthella lenta type strain (IPP VPI 0255).</title>
        <authorList>
            <person name="Saunders E."/>
            <person name="Pukall R."/>
            <person name="Abt B."/>
            <person name="Lapidus A."/>
            <person name="Glavina Del Rio T."/>
            <person name="Copeland A."/>
            <person name="Tice H."/>
            <person name="Cheng J.F."/>
            <person name="Lucas S."/>
            <person name="Chen F."/>
            <person name="Nolan M."/>
            <person name="Bruce D."/>
            <person name="Goodwin L."/>
            <person name="Pitluck S."/>
            <person name="Ivanova N."/>
            <person name="Mavromatis K."/>
            <person name="Ovchinnikova G."/>
            <person name="Pati A."/>
            <person name="Chen A."/>
            <person name="Palaniappan K."/>
            <person name="Land M."/>
            <person name="Hauser L."/>
            <person name="Chang Y.J."/>
            <person name="Jeffries C.D."/>
            <person name="Chain P."/>
            <person name="Meincke L."/>
            <person name="Sims D."/>
            <person name="Brettin T."/>
            <person name="Detter J.C."/>
            <person name="Goker M."/>
            <person name="Bristow J."/>
            <person name="Eisen J.A."/>
            <person name="Markowitz V."/>
            <person name="Hugenholtz P."/>
            <person name="Kyrpides N.C."/>
            <person name="Klenk H.P."/>
            <person name="Han C."/>
        </authorList>
    </citation>
    <scope>NUCLEOTIDE SEQUENCE [LARGE SCALE GENOMIC DNA]</scope>
    <source>
        <strain evidence="3">ATCC 25559 / DSM 2243 / CCUG 17323 / JCM 9979 / KCTC 3265 / NCTC 11813 / VPI 0255 / 1899 B</strain>
    </source>
</reference>
<proteinExistence type="predicted"/>
<dbReference type="KEGG" id="ele:Elen_2621"/>
<organism evidence="2 3">
    <name type="scientific">Eggerthella lenta (strain ATCC 25559 / DSM 2243 / CCUG 17323 / JCM 9979 / KCTC 3265 / NCTC 11813 / VPI 0255 / 1899 B)</name>
    <name type="common">Eubacterium lentum</name>
    <dbReference type="NCBI Taxonomy" id="479437"/>
    <lineage>
        <taxon>Bacteria</taxon>
        <taxon>Bacillati</taxon>
        <taxon>Actinomycetota</taxon>
        <taxon>Coriobacteriia</taxon>
        <taxon>Eggerthellales</taxon>
        <taxon>Eggerthellaceae</taxon>
        <taxon>Eggerthella</taxon>
    </lineage>
</organism>
<accession>C8WLV9</accession>
<feature type="compositionally biased region" description="Basic and acidic residues" evidence="1">
    <location>
        <begin position="82"/>
        <end position="93"/>
    </location>
</feature>
<dbReference type="EMBL" id="CP001726">
    <property type="protein sequence ID" value="ACV56572.1"/>
    <property type="molecule type" value="Genomic_DNA"/>
</dbReference>
<dbReference type="HOGENOM" id="CLU_2395068_0_0_11"/>
<dbReference type="STRING" id="479437.Elen_2621"/>
<dbReference type="RefSeq" id="WP_015761294.1">
    <property type="nucleotide sequence ID" value="NC_013204.1"/>
</dbReference>
<dbReference type="PaxDb" id="479437-Elen_2621"/>
<name>C8WLV9_EGGLE</name>
<protein>
    <submittedName>
        <fullName evidence="2">Uncharacterized protein</fullName>
    </submittedName>
</protein>
<keyword evidence="3" id="KW-1185">Reference proteome</keyword>
<evidence type="ECO:0000256" key="1">
    <source>
        <dbReference type="SAM" id="MobiDB-lite"/>
    </source>
</evidence>
<dbReference type="Proteomes" id="UP000001377">
    <property type="component" value="Chromosome"/>
</dbReference>
<feature type="region of interest" description="Disordered" evidence="1">
    <location>
        <begin position="70"/>
        <end position="93"/>
    </location>
</feature>
<dbReference type="BioCyc" id="ELEN479437:G1GFY-2642-MONOMER"/>
<sequence length="93" mass="10116">MSDSLEDTVRRVSQASKCSSVDIAAFAGELARIGETAKEAFERMAESLAEIRRIADEQTKPEVFVVDGTPVQHAPRVPPKHVCGEHTDPEVLA</sequence>